<reference evidence="1 2" key="1">
    <citation type="submission" date="2014-04" db="EMBL/GenBank/DDBJ databases">
        <authorList>
            <consortium name="DOE Joint Genome Institute"/>
            <person name="Kuo A."/>
            <person name="Gay G."/>
            <person name="Dore J."/>
            <person name="Kohler A."/>
            <person name="Nagy L.G."/>
            <person name="Floudas D."/>
            <person name="Copeland A."/>
            <person name="Barry K.W."/>
            <person name="Cichocki N."/>
            <person name="Veneault-Fourrey C."/>
            <person name="LaButti K."/>
            <person name="Lindquist E.A."/>
            <person name="Lipzen A."/>
            <person name="Lundell T."/>
            <person name="Morin E."/>
            <person name="Murat C."/>
            <person name="Sun H."/>
            <person name="Tunlid A."/>
            <person name="Henrissat B."/>
            <person name="Grigoriev I.V."/>
            <person name="Hibbett D.S."/>
            <person name="Martin F."/>
            <person name="Nordberg H.P."/>
            <person name="Cantor M.N."/>
            <person name="Hua S.X."/>
        </authorList>
    </citation>
    <scope>NUCLEOTIDE SEQUENCE [LARGE SCALE GENOMIC DNA]</scope>
    <source>
        <strain evidence="2">h7</strain>
    </source>
</reference>
<reference evidence="2" key="2">
    <citation type="submission" date="2015-01" db="EMBL/GenBank/DDBJ databases">
        <title>Evolutionary Origins and Diversification of the Mycorrhizal Mutualists.</title>
        <authorList>
            <consortium name="DOE Joint Genome Institute"/>
            <consortium name="Mycorrhizal Genomics Consortium"/>
            <person name="Kohler A."/>
            <person name="Kuo A."/>
            <person name="Nagy L.G."/>
            <person name="Floudas D."/>
            <person name="Copeland A."/>
            <person name="Barry K.W."/>
            <person name="Cichocki N."/>
            <person name="Veneault-Fourrey C."/>
            <person name="LaButti K."/>
            <person name="Lindquist E.A."/>
            <person name="Lipzen A."/>
            <person name="Lundell T."/>
            <person name="Morin E."/>
            <person name="Murat C."/>
            <person name="Riley R."/>
            <person name="Ohm R."/>
            <person name="Sun H."/>
            <person name="Tunlid A."/>
            <person name="Henrissat B."/>
            <person name="Grigoriev I.V."/>
            <person name="Hibbett D.S."/>
            <person name="Martin F."/>
        </authorList>
    </citation>
    <scope>NUCLEOTIDE SEQUENCE [LARGE SCALE GENOMIC DNA]</scope>
    <source>
        <strain evidence="2">h7</strain>
    </source>
</reference>
<keyword evidence="2" id="KW-1185">Reference proteome</keyword>
<name>A0A0C2XHA8_HEBCY</name>
<gene>
    <name evidence="1" type="ORF">M413DRAFT_276019</name>
</gene>
<evidence type="ECO:0000313" key="2">
    <source>
        <dbReference type="Proteomes" id="UP000053424"/>
    </source>
</evidence>
<protein>
    <submittedName>
        <fullName evidence="1">Uncharacterized protein</fullName>
    </submittedName>
</protein>
<dbReference type="Proteomes" id="UP000053424">
    <property type="component" value="Unassembled WGS sequence"/>
</dbReference>
<dbReference type="AlphaFoldDB" id="A0A0C2XHA8"/>
<accession>A0A0C2XHA8</accession>
<evidence type="ECO:0000313" key="1">
    <source>
        <dbReference type="EMBL" id="KIM37248.1"/>
    </source>
</evidence>
<organism evidence="1 2">
    <name type="scientific">Hebeloma cylindrosporum</name>
    <dbReference type="NCBI Taxonomy" id="76867"/>
    <lineage>
        <taxon>Eukaryota</taxon>
        <taxon>Fungi</taxon>
        <taxon>Dikarya</taxon>
        <taxon>Basidiomycota</taxon>
        <taxon>Agaricomycotina</taxon>
        <taxon>Agaricomycetes</taxon>
        <taxon>Agaricomycetidae</taxon>
        <taxon>Agaricales</taxon>
        <taxon>Agaricineae</taxon>
        <taxon>Hymenogastraceae</taxon>
        <taxon>Hebeloma</taxon>
    </lineage>
</organism>
<proteinExistence type="predicted"/>
<dbReference type="EMBL" id="KN831798">
    <property type="protein sequence ID" value="KIM37248.1"/>
    <property type="molecule type" value="Genomic_DNA"/>
</dbReference>
<dbReference type="HOGENOM" id="CLU_2038352_0_0_1"/>
<sequence>MASLTHGVLNIGNHVQIRLEKHQHRSLRSLKVRLVLEAPLDIPFDIFRRWYPPSRTKLTINAGNTTSLAIGEIRPDEIANGGWDTIEKQLLHFLRLARLGRRRGRHERHPLELAVSMRLHR</sequence>